<dbReference type="FunFam" id="3.10.330.10:FF:000006">
    <property type="entry name" value="Peroxisome biogenesis factor 1"/>
    <property type="match status" value="1"/>
</dbReference>
<comment type="catalytic activity">
    <reaction evidence="12">
        <text>ATP + H2O = ADP + phosphate + H(+)</text>
        <dbReference type="Rhea" id="RHEA:13065"/>
        <dbReference type="ChEBI" id="CHEBI:15377"/>
        <dbReference type="ChEBI" id="CHEBI:15378"/>
        <dbReference type="ChEBI" id="CHEBI:30616"/>
        <dbReference type="ChEBI" id="CHEBI:43474"/>
        <dbReference type="ChEBI" id="CHEBI:456216"/>
    </reaction>
    <physiologicalReaction direction="left-to-right" evidence="12">
        <dbReference type="Rhea" id="RHEA:13066"/>
    </physiologicalReaction>
</comment>
<dbReference type="PANTHER" id="PTHR23077:SF12">
    <property type="entry name" value="PEROXISOMAL ATPASE PEX1"/>
    <property type="match status" value="1"/>
</dbReference>
<gene>
    <name evidence="15" type="ORF">I312_03397</name>
</gene>
<dbReference type="AlphaFoldDB" id="A0A0D0VKY9"/>
<dbReference type="InterPro" id="IPR003593">
    <property type="entry name" value="AAA+_ATPase"/>
</dbReference>
<dbReference type="Gene3D" id="3.40.50.300">
    <property type="entry name" value="P-loop containing nucleotide triphosphate hydrolases"/>
    <property type="match status" value="2"/>
</dbReference>
<dbReference type="InterPro" id="IPR003960">
    <property type="entry name" value="ATPase_AAA_CS"/>
</dbReference>
<feature type="domain" description="AAA+ ATPase" evidence="14">
    <location>
        <begin position="683"/>
        <end position="818"/>
    </location>
</feature>
<dbReference type="InterPro" id="IPR041569">
    <property type="entry name" value="AAA_lid_3"/>
</dbReference>
<evidence type="ECO:0000256" key="2">
    <source>
        <dbReference type="ARBA" id="ARBA00006914"/>
    </source>
</evidence>
<keyword evidence="7" id="KW-0067">ATP-binding</keyword>
<protein>
    <recommendedName>
        <fullName evidence="11">Peroxisomal ATPase PEX1</fullName>
    </recommendedName>
    <alternativeName>
        <fullName evidence="10">Peroxin-1</fullName>
    </alternativeName>
</protein>
<dbReference type="Pfam" id="PF00004">
    <property type="entry name" value="AAA"/>
    <property type="match status" value="2"/>
</dbReference>
<dbReference type="SUPFAM" id="SSF50692">
    <property type="entry name" value="ADC-like"/>
    <property type="match status" value="1"/>
</dbReference>
<dbReference type="GO" id="GO:0005778">
    <property type="term" value="C:peroxisomal membrane"/>
    <property type="evidence" value="ECO:0007669"/>
    <property type="project" value="TreeGrafter"/>
</dbReference>
<accession>A0A0D0VKY9</accession>
<dbReference type="GO" id="GO:0016887">
    <property type="term" value="F:ATP hydrolysis activity"/>
    <property type="evidence" value="ECO:0007669"/>
    <property type="project" value="InterPro"/>
</dbReference>
<dbReference type="GO" id="GO:0016558">
    <property type="term" value="P:protein import into peroxisome matrix"/>
    <property type="evidence" value="ECO:0007669"/>
    <property type="project" value="TreeGrafter"/>
</dbReference>
<evidence type="ECO:0000256" key="10">
    <source>
        <dbReference type="ARBA" id="ARBA00032509"/>
    </source>
</evidence>
<dbReference type="InterPro" id="IPR009010">
    <property type="entry name" value="Asp_de-COase-like_dom_sf"/>
</dbReference>
<dbReference type="GO" id="GO:0005829">
    <property type="term" value="C:cytosol"/>
    <property type="evidence" value="ECO:0007669"/>
    <property type="project" value="TreeGrafter"/>
</dbReference>
<sequence length="1009" mass="110977">MVRKAAVKYRSLRSNLVNLPLSLYAQLVQQQARPQSLILHLSPVLSLSSSSSSRPPKTTYLGWSGLNAAANVSQVGDGVESVEVDPEVAMSLGWSEGILVEIAVIHNPMIAKSVSVTPMSPDDWEILEQHASFLENNLLSQLRAAQKGQEIDVWVMGRTKIRIRVDDTNPSSNSKSAVIIKPDTEIYVAPRPRSSESTLSIPSSQYFPQIVKNGLLNGRNKSRQVKLRLIPPNVTSTWGIFVPPSKALLKAEDGRIAVCSPTSLEKIKRKLGISDEEMFFVKISLDQPLAVESPLPGPVVIPQEKGPKDETEMLLVPWEEVPDGCISVAGTTEEWMNVWMTIKVLESTGQREKTKPGKGRPIPDLSFSADPNKSSSPLPGLNKICQEAIDYLRHSAFNHGSKPLLLLGAKGCGKTSLTKIIGNALERNKSILAETVYEDVGKLDPESRIATIKETMDKWIEDAKAKAPCCLILDDLDNLLSPETELKTSSNSSILAEYFASLMSSHLSLPPGILIIATAQDASTLHPLLNTLHIFGETLKVPPLFEEVRQDILREFVDGKWETAKKGGERRKNIGDGLDYVLLGGMTEGYSISDLSDLVQGATQQAVIRCTKSGETDIHLTFDDFIIAHEEFIPLNLRGVSLQTSDVKWSDIGGLKEPRRILRETLEWPTKYAQIFANCPLRLRSGLLLYGYPGCGKTLLASAVAKECGLNFISVKGPEILNKYIGASEKSVRDLFERASAAKPCVLFFDEFDSIAPKRGHDSTGVTDRVVNQLLTEMDGAQGLSGVYVLAATSRPDLIDPALLRPGRLDKSIICDMPSTSDRLEIMKAVVKKGKLELGEDVDLEMVARESEGFSGADLQALVYNAHLEVVHAAIEDEERRKEEEGREQKSVVNEVGRGEGYRLLSQTNGANLSVAARAELGQRIDTIVSNSQSRSLSVEEGERTMKDFVKPTIQQRHLMNALLETRPSVSQTDRRRLDLIYRSFVNDRDGKMGNGDLGRETGTRMSLM</sequence>
<name>A0A0D0VKY9_CRYGA</name>
<keyword evidence="8" id="KW-0653">Protein transport</keyword>
<dbReference type="GO" id="GO:0005524">
    <property type="term" value="F:ATP binding"/>
    <property type="evidence" value="ECO:0007669"/>
    <property type="project" value="UniProtKB-KW"/>
</dbReference>
<dbReference type="PANTHER" id="PTHR23077">
    <property type="entry name" value="AAA-FAMILY ATPASE"/>
    <property type="match status" value="1"/>
</dbReference>
<reference evidence="15" key="1">
    <citation type="submission" date="2015-01" db="EMBL/GenBank/DDBJ databases">
        <title>The Genome Sequence of Cryptococcus gattii CA1280.</title>
        <authorList>
            <consortium name="The Broad Institute Genomics Platform"/>
            <person name="Cuomo C."/>
            <person name="Litvintseva A."/>
            <person name="Chen Y."/>
            <person name="Heitman J."/>
            <person name="Sun S."/>
            <person name="Springer D."/>
            <person name="Dromer F."/>
            <person name="Young S."/>
            <person name="Zeng Q."/>
            <person name="Gargeya S."/>
            <person name="Abouelleil A."/>
            <person name="Alvarado L."/>
            <person name="Chapman S.B."/>
            <person name="Gainer-Dewar J."/>
            <person name="Goldberg J."/>
            <person name="Griggs A."/>
            <person name="Gujja S."/>
            <person name="Hansen M."/>
            <person name="Howarth C."/>
            <person name="Imamovic A."/>
            <person name="Larimer J."/>
            <person name="Murphy C."/>
            <person name="Naylor J."/>
            <person name="Pearson M."/>
            <person name="Priest M."/>
            <person name="Roberts A."/>
            <person name="Saif S."/>
            <person name="Shea T."/>
            <person name="Sykes S."/>
            <person name="Wortman J."/>
            <person name="Nusbaum C."/>
            <person name="Birren B."/>
        </authorList>
    </citation>
    <scope>NUCLEOTIDE SEQUENCE [LARGE SCALE GENOMIC DNA]</scope>
    <source>
        <strain evidence="15">CA1280</strain>
    </source>
</reference>
<dbReference type="InterPro" id="IPR050168">
    <property type="entry name" value="AAA_ATPase_domain"/>
</dbReference>
<evidence type="ECO:0000256" key="7">
    <source>
        <dbReference type="ARBA" id="ARBA00022840"/>
    </source>
</evidence>
<evidence type="ECO:0000256" key="11">
    <source>
        <dbReference type="ARBA" id="ARBA00034532"/>
    </source>
</evidence>
<evidence type="ECO:0000256" key="12">
    <source>
        <dbReference type="ARBA" id="ARBA00048778"/>
    </source>
</evidence>
<feature type="region of interest" description="Disordered" evidence="13">
    <location>
        <begin position="349"/>
        <end position="375"/>
    </location>
</feature>
<dbReference type="SUPFAM" id="SSF52540">
    <property type="entry name" value="P-loop containing nucleoside triphosphate hydrolases"/>
    <property type="match status" value="2"/>
</dbReference>
<comment type="subcellular location">
    <subcellularLocation>
        <location evidence="1">Membrane</location>
    </subcellularLocation>
</comment>
<dbReference type="InterPro" id="IPR027417">
    <property type="entry name" value="P-loop_NTPase"/>
</dbReference>
<keyword evidence="9" id="KW-0472">Membrane</keyword>
<evidence type="ECO:0000256" key="5">
    <source>
        <dbReference type="ARBA" id="ARBA00022741"/>
    </source>
</evidence>
<dbReference type="HOGENOM" id="CLU_000688_1_1_1"/>
<keyword evidence="5" id="KW-0547">Nucleotide-binding</keyword>
<dbReference type="SUPFAM" id="SSF54585">
    <property type="entry name" value="Cdc48 domain 2-like"/>
    <property type="match status" value="1"/>
</dbReference>
<proteinExistence type="inferred from homology"/>
<dbReference type="FunFam" id="3.40.50.300:FF:000149">
    <property type="entry name" value="Nuclear valosin-containing protein-like"/>
    <property type="match status" value="1"/>
</dbReference>
<dbReference type="CDD" id="cd19526">
    <property type="entry name" value="RecA-like_PEX1_r2"/>
    <property type="match status" value="1"/>
</dbReference>
<keyword evidence="3" id="KW-0813">Transport</keyword>
<evidence type="ECO:0000256" key="8">
    <source>
        <dbReference type="ARBA" id="ARBA00022927"/>
    </source>
</evidence>
<evidence type="ECO:0000256" key="13">
    <source>
        <dbReference type="SAM" id="MobiDB-lite"/>
    </source>
</evidence>
<comment type="similarity">
    <text evidence="2">Belongs to the AAA ATPase family.</text>
</comment>
<keyword evidence="6" id="KW-0378">Hydrolase</keyword>
<dbReference type="Pfam" id="PF09262">
    <property type="entry name" value="PEX-1N"/>
    <property type="match status" value="1"/>
</dbReference>
<dbReference type="InterPro" id="IPR015342">
    <property type="entry name" value="PEX1-N_C-lobe"/>
</dbReference>
<dbReference type="EMBL" id="KN847981">
    <property type="protein sequence ID" value="KIR47074.1"/>
    <property type="molecule type" value="Genomic_DNA"/>
</dbReference>
<evidence type="ECO:0000256" key="1">
    <source>
        <dbReference type="ARBA" id="ARBA00004370"/>
    </source>
</evidence>
<evidence type="ECO:0000256" key="9">
    <source>
        <dbReference type="ARBA" id="ARBA00023136"/>
    </source>
</evidence>
<organism evidence="15">
    <name type="scientific">Cryptococcus bacillisporus CA1280</name>
    <dbReference type="NCBI Taxonomy" id="1296109"/>
    <lineage>
        <taxon>Eukaryota</taxon>
        <taxon>Fungi</taxon>
        <taxon>Dikarya</taxon>
        <taxon>Basidiomycota</taxon>
        <taxon>Agaricomycotina</taxon>
        <taxon>Tremellomycetes</taxon>
        <taxon>Tremellales</taxon>
        <taxon>Cryptococcaceae</taxon>
        <taxon>Cryptococcus</taxon>
        <taxon>Cryptococcus gattii species complex</taxon>
    </lineage>
</organism>
<dbReference type="Pfam" id="PF17862">
    <property type="entry name" value="AAA_lid_3"/>
    <property type="match status" value="1"/>
</dbReference>
<evidence type="ECO:0000256" key="4">
    <source>
        <dbReference type="ARBA" id="ARBA00022593"/>
    </source>
</evidence>
<dbReference type="InterPro" id="IPR029067">
    <property type="entry name" value="CDC48_domain_2-like_sf"/>
</dbReference>
<feature type="domain" description="AAA+ ATPase" evidence="14">
    <location>
        <begin position="400"/>
        <end position="545"/>
    </location>
</feature>
<evidence type="ECO:0000256" key="6">
    <source>
        <dbReference type="ARBA" id="ARBA00022801"/>
    </source>
</evidence>
<dbReference type="SMART" id="SM00382">
    <property type="entry name" value="AAA"/>
    <property type="match status" value="2"/>
</dbReference>
<evidence type="ECO:0000313" key="15">
    <source>
        <dbReference type="EMBL" id="KIR47074.1"/>
    </source>
</evidence>
<evidence type="ECO:0000259" key="14">
    <source>
        <dbReference type="SMART" id="SM00382"/>
    </source>
</evidence>
<evidence type="ECO:0000256" key="3">
    <source>
        <dbReference type="ARBA" id="ARBA00022448"/>
    </source>
</evidence>
<dbReference type="OrthoDB" id="2187at2759"/>
<dbReference type="Gene3D" id="1.10.8.60">
    <property type="match status" value="1"/>
</dbReference>
<dbReference type="PROSITE" id="PS00674">
    <property type="entry name" value="AAA"/>
    <property type="match status" value="1"/>
</dbReference>
<keyword evidence="4" id="KW-0962">Peroxisome biogenesis</keyword>
<dbReference type="InterPro" id="IPR003959">
    <property type="entry name" value="ATPase_AAA_core"/>
</dbReference>
<dbReference type="Gene3D" id="3.10.330.10">
    <property type="match status" value="1"/>
</dbReference>